<keyword evidence="1" id="KW-0378">Hydrolase</keyword>
<accession>A0ABU1N2D1</accession>
<dbReference type="PIRSF" id="PIRSF007580">
    <property type="entry name" value="UCP07580"/>
    <property type="match status" value="1"/>
</dbReference>
<dbReference type="GO" id="GO:0016787">
    <property type="term" value="F:hydrolase activity"/>
    <property type="evidence" value="ECO:0007669"/>
    <property type="project" value="UniProtKB-KW"/>
</dbReference>
<dbReference type="InterPro" id="IPR016516">
    <property type="entry name" value="UCP07580"/>
</dbReference>
<dbReference type="RefSeq" id="WP_310033008.1">
    <property type="nucleotide sequence ID" value="NZ_JAVDRL010000009.1"/>
</dbReference>
<dbReference type="EMBL" id="JAVDRL010000009">
    <property type="protein sequence ID" value="MDR6532483.1"/>
    <property type="molecule type" value="Genomic_DNA"/>
</dbReference>
<name>A0ABU1N2D1_9CAUL</name>
<reference evidence="1 2" key="1">
    <citation type="submission" date="2023-07" db="EMBL/GenBank/DDBJ databases">
        <title>Sorghum-associated microbial communities from plants grown in Nebraska, USA.</title>
        <authorList>
            <person name="Schachtman D."/>
        </authorList>
    </citation>
    <scope>NUCLEOTIDE SEQUENCE [LARGE SCALE GENOMIC DNA]</scope>
    <source>
        <strain evidence="1 2">DS2154</strain>
    </source>
</reference>
<dbReference type="PANTHER" id="PTHR39456:SF1">
    <property type="entry name" value="METAL-DEPENDENT HYDROLASE"/>
    <property type="match status" value="1"/>
</dbReference>
<evidence type="ECO:0000313" key="1">
    <source>
        <dbReference type="EMBL" id="MDR6532483.1"/>
    </source>
</evidence>
<protein>
    <submittedName>
        <fullName evidence="1">Metal-dependent hydrolase</fullName>
    </submittedName>
</protein>
<organism evidence="1 2">
    <name type="scientific">Caulobacter rhizosphaerae</name>
    <dbReference type="NCBI Taxonomy" id="2010972"/>
    <lineage>
        <taxon>Bacteria</taxon>
        <taxon>Pseudomonadati</taxon>
        <taxon>Pseudomonadota</taxon>
        <taxon>Alphaproteobacteria</taxon>
        <taxon>Caulobacterales</taxon>
        <taxon>Caulobacteraceae</taxon>
        <taxon>Caulobacter</taxon>
    </lineage>
</organism>
<dbReference type="Proteomes" id="UP001262754">
    <property type="component" value="Unassembled WGS sequence"/>
</dbReference>
<sequence>MSKLDKTPSDLDIRARDMAFGRETPTGRWWLGGDPVGTAFYNALSVTFPLGERFFMDAVRHYRNIASPELRQQIAGFLAQEAMHTREHLFFNKQVADHGFDVATMEQRTRDRLAFARSRPPLQQLGATVALEHFTAILAHALLADPRHLEGASDEAKAMWRWHAIEEVEHKAVAYDTFMLAAARLPAWRRWTLRTMTMIAATRLLFATVGSNIGDIFTADGINNARSWRQLLRFMLVKPGMLRQVLGAYFSYFRPGFHPWQHDDRALMRQAERDLSAAYAPMEAVA</sequence>
<evidence type="ECO:0000313" key="2">
    <source>
        <dbReference type="Proteomes" id="UP001262754"/>
    </source>
</evidence>
<dbReference type="PANTHER" id="PTHR39456">
    <property type="entry name" value="METAL-DEPENDENT HYDROLASE"/>
    <property type="match status" value="1"/>
</dbReference>
<dbReference type="Pfam" id="PF10118">
    <property type="entry name" value="Metal_hydrol"/>
    <property type="match status" value="1"/>
</dbReference>
<gene>
    <name evidence="1" type="ORF">J2800_003241</name>
</gene>
<comment type="caution">
    <text evidence="1">The sequence shown here is derived from an EMBL/GenBank/DDBJ whole genome shotgun (WGS) entry which is preliminary data.</text>
</comment>
<proteinExistence type="predicted"/>
<keyword evidence="2" id="KW-1185">Reference proteome</keyword>